<name>A0A934RRZ3_9BACT</name>
<evidence type="ECO:0000256" key="13">
    <source>
        <dbReference type="NCBIfam" id="TIGR01273"/>
    </source>
</evidence>
<accession>A0A934RRZ3</accession>
<keyword evidence="11" id="KW-0620">Polyamine biosynthesis</keyword>
<dbReference type="InterPro" id="IPR002985">
    <property type="entry name" value="Arg_decrbxlase"/>
</dbReference>
<dbReference type="InterPro" id="IPR040634">
    <property type="entry name" value="Arg_decarb_HB"/>
</dbReference>
<evidence type="ECO:0000256" key="2">
    <source>
        <dbReference type="ARBA" id="ARBA00001946"/>
    </source>
</evidence>
<evidence type="ECO:0000256" key="1">
    <source>
        <dbReference type="ARBA" id="ARBA00001933"/>
    </source>
</evidence>
<evidence type="ECO:0000259" key="16">
    <source>
        <dbReference type="Pfam" id="PF02784"/>
    </source>
</evidence>
<evidence type="ECO:0000256" key="11">
    <source>
        <dbReference type="ARBA" id="ARBA00023115"/>
    </source>
</evidence>
<evidence type="ECO:0000256" key="8">
    <source>
        <dbReference type="ARBA" id="ARBA00022842"/>
    </source>
</evidence>
<dbReference type="InterPro" id="IPR041128">
    <property type="entry name" value="Arg_decarbox_C"/>
</dbReference>
<dbReference type="NCBIfam" id="TIGR01273">
    <property type="entry name" value="speA"/>
    <property type="match status" value="1"/>
</dbReference>
<organism evidence="19 20">
    <name type="scientific">Roseibacillus ishigakijimensis</name>
    <dbReference type="NCBI Taxonomy" id="454146"/>
    <lineage>
        <taxon>Bacteria</taxon>
        <taxon>Pseudomonadati</taxon>
        <taxon>Verrucomicrobiota</taxon>
        <taxon>Verrucomicrobiia</taxon>
        <taxon>Verrucomicrobiales</taxon>
        <taxon>Verrucomicrobiaceae</taxon>
        <taxon>Roseibacillus</taxon>
    </lineage>
</organism>
<sequence length="636" mass="71251">MSDWNLAQARDLYGLHRWGNGYFDLNDQGEVVVHLRDQATGKEVPVSLPEIIKGMGERGWAMPINLRFRDLLDRRIEHLNEAFQKAMSQAGYQGKYRGVYPIKVNQQQQVVEEISQFGKKYNYGLECGSKPELLAALAHQHNPKALIICNGYKDTEFIDLALRATQMGLRVILVLEMPSELPAIIERSQALGIRPELGIRFRLSTKSEGHWADSGGDHSVFGLNTGQVIDAIDALKAADFLDTLRLFHFHQGSQLPNIRSIREAASEATRVYVSLVQEGAPMGLLDMGGGLAIDYDGSSSSSSSSANYSLDEYAADLIETVQETCAQAGVPHPDIVTESGRAIVAYYSVLTFNVLDVTTFHVPEAPPQPGPESHPMLQNIAEVVDRVEARNLNECFNDALFYRDKIRALFTLGTINLRDRALGEKTYWHIMTRIGEEVQQLQHVPDDLTQIDENLTDFYYANLSVFQSLPDAWAIGQLFPIMPLHRHLEEPSRPAIIADITCDCDGKIDKFIDRDSTRNQLPLHPFDPAKDEPYYLGAFLTGAYQETLGDLHNLLGDPNVVSVAVENGEVSLTHEVEGDTVADVLSYVEYNPKDLETRFRRFAEDAVKKGKITAAQRKETMQAFRESLHGYTYYED</sequence>
<dbReference type="PANTHER" id="PTHR43295:SF9">
    <property type="entry name" value="BIOSYNTHETIC ARGININE DECARBOXYLASE"/>
    <property type="match status" value="1"/>
</dbReference>
<comment type="function">
    <text evidence="3">Catalyzes the biosynthesis of agmatine from arginine.</text>
</comment>
<dbReference type="Gene3D" id="3.20.20.10">
    <property type="entry name" value="Alanine racemase"/>
    <property type="match status" value="1"/>
</dbReference>
<comment type="cofactor">
    <cofactor evidence="1 14">
        <name>pyridoxal 5'-phosphate</name>
        <dbReference type="ChEBI" id="CHEBI:597326"/>
    </cofactor>
</comment>
<evidence type="ECO:0000256" key="15">
    <source>
        <dbReference type="PIRSR" id="PIRSR600183-50"/>
    </source>
</evidence>
<dbReference type="Proteomes" id="UP000604083">
    <property type="component" value="Unassembled WGS sequence"/>
</dbReference>
<dbReference type="SUPFAM" id="SSF51419">
    <property type="entry name" value="PLP-binding barrel"/>
    <property type="match status" value="1"/>
</dbReference>
<dbReference type="PRINTS" id="PR01179">
    <property type="entry name" value="ODADCRBXLASE"/>
</dbReference>
<evidence type="ECO:0000259" key="18">
    <source>
        <dbReference type="Pfam" id="PF17944"/>
    </source>
</evidence>
<evidence type="ECO:0000256" key="3">
    <source>
        <dbReference type="ARBA" id="ARBA00002257"/>
    </source>
</evidence>
<dbReference type="InterPro" id="IPR022644">
    <property type="entry name" value="De-COase2_N"/>
</dbReference>
<dbReference type="EMBL" id="JAENIO010000022">
    <property type="protein sequence ID" value="MBK1834373.1"/>
    <property type="molecule type" value="Genomic_DNA"/>
</dbReference>
<evidence type="ECO:0000313" key="20">
    <source>
        <dbReference type="Proteomes" id="UP000604083"/>
    </source>
</evidence>
<gene>
    <name evidence="19" type="primary">speA</name>
    <name evidence="19" type="ORF">JIN78_09910</name>
</gene>
<dbReference type="EC" id="4.1.1.19" evidence="5 13"/>
<dbReference type="Gene3D" id="1.10.287.3440">
    <property type="match status" value="1"/>
</dbReference>
<dbReference type="Gene3D" id="1.20.58.930">
    <property type="match status" value="1"/>
</dbReference>
<comment type="caution">
    <text evidence="19">The sequence shown here is derived from an EMBL/GenBank/DDBJ whole genome shotgun (WGS) entry which is preliminary data.</text>
</comment>
<keyword evidence="12 19" id="KW-0456">Lyase</keyword>
<dbReference type="SUPFAM" id="SSF50621">
    <property type="entry name" value="Alanine racemase C-terminal domain-like"/>
    <property type="match status" value="1"/>
</dbReference>
<dbReference type="Pfam" id="PF17810">
    <property type="entry name" value="Arg_decarb_HB"/>
    <property type="match status" value="1"/>
</dbReference>
<dbReference type="PANTHER" id="PTHR43295">
    <property type="entry name" value="ARGININE DECARBOXYLASE"/>
    <property type="match status" value="1"/>
</dbReference>
<dbReference type="GO" id="GO:0006527">
    <property type="term" value="P:L-arginine catabolic process"/>
    <property type="evidence" value="ECO:0007669"/>
    <property type="project" value="InterPro"/>
</dbReference>
<feature type="domain" description="Arginine decarboxylase helical bundle" evidence="17">
    <location>
        <begin position="372"/>
        <end position="449"/>
    </location>
</feature>
<keyword evidence="6" id="KW-0479">Metal-binding</keyword>
<reference evidence="19" key="1">
    <citation type="submission" date="2021-01" db="EMBL/GenBank/DDBJ databases">
        <title>Modified the classification status of verrucomicrobia.</title>
        <authorList>
            <person name="Feng X."/>
        </authorList>
    </citation>
    <scope>NUCLEOTIDE SEQUENCE</scope>
    <source>
        <strain evidence="19">KCTC 12986</strain>
    </source>
</reference>
<protein>
    <recommendedName>
        <fullName evidence="5 13">Arginine decarboxylase</fullName>
        <ecNumber evidence="5 13">4.1.1.19</ecNumber>
    </recommendedName>
</protein>
<feature type="active site" description="Proton donor" evidence="15">
    <location>
        <position position="502"/>
    </location>
</feature>
<comment type="similarity">
    <text evidence="4">Belongs to the Orn/Lys/Arg decarboxylase class-II family. SpeA subfamily.</text>
</comment>
<evidence type="ECO:0000256" key="4">
    <source>
        <dbReference type="ARBA" id="ARBA00008357"/>
    </source>
</evidence>
<feature type="modified residue" description="N6-(pyridoxal phosphate)lysine" evidence="14">
    <location>
        <position position="103"/>
    </location>
</feature>
<dbReference type="Pfam" id="PF17944">
    <property type="entry name" value="Arg_decarbox_C"/>
    <property type="match status" value="1"/>
</dbReference>
<dbReference type="PROSITE" id="PS00878">
    <property type="entry name" value="ODR_DC_2_1"/>
    <property type="match status" value="1"/>
</dbReference>
<evidence type="ECO:0000256" key="14">
    <source>
        <dbReference type="PIRSR" id="PIRSR001336-50"/>
    </source>
</evidence>
<dbReference type="InterPro" id="IPR022653">
    <property type="entry name" value="De-COase2_pyr-phos_BS"/>
</dbReference>
<dbReference type="AlphaFoldDB" id="A0A934RRZ3"/>
<dbReference type="InterPro" id="IPR009006">
    <property type="entry name" value="Ala_racemase/Decarboxylase_C"/>
</dbReference>
<evidence type="ECO:0000259" key="17">
    <source>
        <dbReference type="Pfam" id="PF17810"/>
    </source>
</evidence>
<dbReference type="NCBIfam" id="NF003763">
    <property type="entry name" value="PRK05354.1"/>
    <property type="match status" value="1"/>
</dbReference>
<keyword evidence="8" id="KW-0460">Magnesium</keyword>
<dbReference type="GO" id="GO:0046872">
    <property type="term" value="F:metal ion binding"/>
    <property type="evidence" value="ECO:0007669"/>
    <property type="project" value="UniProtKB-KW"/>
</dbReference>
<dbReference type="PIRSF" id="PIRSF001336">
    <property type="entry name" value="Arg_decrbxlase"/>
    <property type="match status" value="1"/>
</dbReference>
<evidence type="ECO:0000256" key="9">
    <source>
        <dbReference type="ARBA" id="ARBA00022898"/>
    </source>
</evidence>
<dbReference type="Pfam" id="PF02784">
    <property type="entry name" value="Orn_Arg_deC_N"/>
    <property type="match status" value="1"/>
</dbReference>
<dbReference type="CDD" id="cd06830">
    <property type="entry name" value="PLPDE_III_ADC"/>
    <property type="match status" value="1"/>
</dbReference>
<evidence type="ECO:0000313" key="19">
    <source>
        <dbReference type="EMBL" id="MBK1834373.1"/>
    </source>
</evidence>
<evidence type="ECO:0000256" key="6">
    <source>
        <dbReference type="ARBA" id="ARBA00022723"/>
    </source>
</evidence>
<dbReference type="GO" id="GO:0008295">
    <property type="term" value="P:spermidine biosynthetic process"/>
    <property type="evidence" value="ECO:0007669"/>
    <property type="project" value="UniProtKB-UniRule"/>
</dbReference>
<dbReference type="InterPro" id="IPR029066">
    <property type="entry name" value="PLP-binding_barrel"/>
</dbReference>
<comment type="cofactor">
    <cofactor evidence="2">
        <name>Mg(2+)</name>
        <dbReference type="ChEBI" id="CHEBI:18420"/>
    </cofactor>
</comment>
<feature type="domain" description="Arginine decarboxylase C-terminal helical" evidence="18">
    <location>
        <begin position="581"/>
        <end position="634"/>
    </location>
</feature>
<keyword evidence="9 14" id="KW-0663">Pyridoxal phosphate</keyword>
<dbReference type="GO" id="GO:0008792">
    <property type="term" value="F:arginine decarboxylase activity"/>
    <property type="evidence" value="ECO:0007669"/>
    <property type="project" value="UniProtKB-UniRule"/>
</dbReference>
<feature type="domain" description="Orn/DAP/Arg decarboxylase 2 N-terminal" evidence="16">
    <location>
        <begin position="79"/>
        <end position="345"/>
    </location>
</feature>
<dbReference type="PRINTS" id="PR01180">
    <property type="entry name" value="ARGDCRBXLASE"/>
</dbReference>
<dbReference type="Gene3D" id="2.40.37.10">
    <property type="entry name" value="Lyase, Ornithine Decarboxylase, Chain A, domain 1"/>
    <property type="match status" value="1"/>
</dbReference>
<proteinExistence type="inferred from homology"/>
<evidence type="ECO:0000256" key="7">
    <source>
        <dbReference type="ARBA" id="ARBA00022793"/>
    </source>
</evidence>
<dbReference type="RefSeq" id="WP_200391806.1">
    <property type="nucleotide sequence ID" value="NZ_JAENIO010000022.1"/>
</dbReference>
<evidence type="ECO:0000256" key="12">
    <source>
        <dbReference type="ARBA" id="ARBA00023239"/>
    </source>
</evidence>
<keyword evidence="7" id="KW-0210">Decarboxylase</keyword>
<evidence type="ECO:0000256" key="10">
    <source>
        <dbReference type="ARBA" id="ARBA00023066"/>
    </source>
</evidence>
<dbReference type="InterPro" id="IPR000183">
    <property type="entry name" value="Orn/DAP/Arg_de-COase"/>
</dbReference>
<keyword evidence="10" id="KW-0745">Spermidine biosynthesis</keyword>
<keyword evidence="20" id="KW-1185">Reference proteome</keyword>
<evidence type="ECO:0000256" key="5">
    <source>
        <dbReference type="ARBA" id="ARBA00012426"/>
    </source>
</evidence>